<evidence type="ECO:0000313" key="3">
    <source>
        <dbReference type="Proteomes" id="UP000263268"/>
    </source>
</evidence>
<feature type="transmembrane region" description="Helical" evidence="1">
    <location>
        <begin position="7"/>
        <end position="24"/>
    </location>
</feature>
<organism evidence="2 3">
    <name type="scientific">Xanthomarina gelatinilytica</name>
    <dbReference type="NCBI Taxonomy" id="1137281"/>
    <lineage>
        <taxon>Bacteria</taxon>
        <taxon>Pseudomonadati</taxon>
        <taxon>Bacteroidota</taxon>
        <taxon>Flavobacteriia</taxon>
        <taxon>Flavobacteriales</taxon>
        <taxon>Flavobacteriaceae</taxon>
        <taxon>Xanthomarina</taxon>
    </lineage>
</organism>
<dbReference type="Proteomes" id="UP000263268">
    <property type="component" value="Unassembled WGS sequence"/>
</dbReference>
<evidence type="ECO:0000313" key="2">
    <source>
        <dbReference type="EMBL" id="HCY83386.1"/>
    </source>
</evidence>
<proteinExistence type="predicted"/>
<dbReference type="AlphaFoldDB" id="A0A3D6BVX8"/>
<name>A0A3D6BVX8_9FLAO</name>
<comment type="caution">
    <text evidence="2">The sequence shown here is derived from an EMBL/GenBank/DDBJ whole genome shotgun (WGS) entry which is preliminary data.</text>
</comment>
<dbReference type="EMBL" id="DPRK01000294">
    <property type="protein sequence ID" value="HCY83386.1"/>
    <property type="molecule type" value="Genomic_DNA"/>
</dbReference>
<sequence>MIKKEKIFFILIGFGMITTIIFFYRNYESQEESFYQIVDEVRVESYYGTVINKFYDKFNHGRYKITIFFDGNNFELELLHERKELYD</sequence>
<keyword evidence="1" id="KW-0472">Membrane</keyword>
<gene>
    <name evidence="2" type="ORF">DHV22_18240</name>
</gene>
<reference evidence="2 3" key="1">
    <citation type="journal article" date="2018" name="Nat. Biotechnol.">
        <title>A standardized bacterial taxonomy based on genome phylogeny substantially revises the tree of life.</title>
        <authorList>
            <person name="Parks D.H."/>
            <person name="Chuvochina M."/>
            <person name="Waite D.W."/>
            <person name="Rinke C."/>
            <person name="Skarshewski A."/>
            <person name="Chaumeil P.A."/>
            <person name="Hugenholtz P."/>
        </authorList>
    </citation>
    <scope>NUCLEOTIDE SEQUENCE [LARGE SCALE GENOMIC DNA]</scope>
    <source>
        <strain evidence="2">UBA10227</strain>
    </source>
</reference>
<keyword evidence="1" id="KW-1133">Transmembrane helix</keyword>
<evidence type="ECO:0000256" key="1">
    <source>
        <dbReference type="SAM" id="Phobius"/>
    </source>
</evidence>
<protein>
    <submittedName>
        <fullName evidence="2">Uncharacterized protein</fullName>
    </submittedName>
</protein>
<accession>A0A3D6BVX8</accession>
<keyword evidence="1" id="KW-0812">Transmembrane</keyword>
<feature type="non-terminal residue" evidence="2">
    <location>
        <position position="87"/>
    </location>
</feature>